<protein>
    <submittedName>
        <fullName evidence="1">Mycobacterium terramassiliense ORFan</fullName>
    </submittedName>
</protein>
<dbReference type="Proteomes" id="UP000241595">
    <property type="component" value="Unassembled WGS sequence"/>
</dbReference>
<dbReference type="OrthoDB" id="4753688at2"/>
<proteinExistence type="predicted"/>
<dbReference type="EMBL" id="FTRV01000011">
    <property type="protein sequence ID" value="SPM28491.1"/>
    <property type="molecule type" value="Genomic_DNA"/>
</dbReference>
<keyword evidence="2" id="KW-1185">Reference proteome</keyword>
<dbReference type="RefSeq" id="WP_077099288.1">
    <property type="nucleotide sequence ID" value="NZ_LT717700.1"/>
</dbReference>
<accession>A0A2U3NAC7</accession>
<gene>
    <name evidence="1" type="ORF">MTAB308_1978</name>
</gene>
<sequence length="63" mass="6943">MFDSLVVIMTYVTAVFMPVLIPATVHAAHFVRERHPAHRPLRAAVRVSPPRAVASRRAVPAVC</sequence>
<reference evidence="1 2" key="1">
    <citation type="submission" date="2017-01" db="EMBL/GenBank/DDBJ databases">
        <authorList>
            <consortium name="Urmite Genomes"/>
        </authorList>
    </citation>
    <scope>NUCLEOTIDE SEQUENCE [LARGE SCALE GENOMIC DNA]</scope>
    <source>
        <strain evidence="1 2">AB308</strain>
    </source>
</reference>
<dbReference type="AlphaFoldDB" id="A0A2U3NAC7"/>
<name>A0A2U3NAC7_9MYCO</name>
<organism evidence="1 2">
    <name type="scientific">Mycobacterium terramassiliense</name>
    <dbReference type="NCBI Taxonomy" id="1841859"/>
    <lineage>
        <taxon>Bacteria</taxon>
        <taxon>Bacillati</taxon>
        <taxon>Actinomycetota</taxon>
        <taxon>Actinomycetes</taxon>
        <taxon>Mycobacteriales</taxon>
        <taxon>Mycobacteriaceae</taxon>
        <taxon>Mycobacterium</taxon>
    </lineage>
</organism>
<evidence type="ECO:0000313" key="2">
    <source>
        <dbReference type="Proteomes" id="UP000241595"/>
    </source>
</evidence>
<evidence type="ECO:0000313" key="1">
    <source>
        <dbReference type="EMBL" id="SPM28491.1"/>
    </source>
</evidence>